<dbReference type="Pfam" id="PF09842">
    <property type="entry name" value="DUF2069"/>
    <property type="match status" value="1"/>
</dbReference>
<keyword evidence="1" id="KW-1133">Transmembrane helix</keyword>
<keyword evidence="3" id="KW-1185">Reference proteome</keyword>
<proteinExistence type="predicted"/>
<reference evidence="2" key="1">
    <citation type="submission" date="2019-12" db="EMBL/GenBank/DDBJ databases">
        <title>Comparative genomics gives insights into the taxonomy of the Azoarcus-Aromatoleum group and reveals separate origins of nif in the plant-associated Azoarcus and non-plant-associated Aromatoleum sub-groups.</title>
        <authorList>
            <person name="Lafos M."/>
            <person name="Maluk M."/>
            <person name="Batista M."/>
            <person name="Junghare M."/>
            <person name="Carmona M."/>
            <person name="Faoro H."/>
            <person name="Cruz L.M."/>
            <person name="Battistoni F."/>
            <person name="De Souza E."/>
            <person name="Pedrosa F."/>
            <person name="Chen W.-M."/>
            <person name="Poole P.S."/>
            <person name="Dixon R.A."/>
            <person name="James E.K."/>
        </authorList>
    </citation>
    <scope>NUCLEOTIDE SEQUENCE</scope>
    <source>
        <strain evidence="2">NSC3</strain>
    </source>
</reference>
<evidence type="ECO:0000313" key="2">
    <source>
        <dbReference type="EMBL" id="NMG02860.1"/>
    </source>
</evidence>
<dbReference type="EMBL" id="WTVM01000035">
    <property type="protein sequence ID" value="NMG02860.1"/>
    <property type="molecule type" value="Genomic_DNA"/>
</dbReference>
<feature type="transmembrane region" description="Helical" evidence="1">
    <location>
        <begin position="60"/>
        <end position="79"/>
    </location>
</feature>
<dbReference type="Proteomes" id="UP000599523">
    <property type="component" value="Unassembled WGS sequence"/>
</dbReference>
<comment type="caution">
    <text evidence="2">The sequence shown here is derived from an EMBL/GenBank/DDBJ whole genome shotgun (WGS) entry which is preliminary data.</text>
</comment>
<dbReference type="AlphaFoldDB" id="A0A972J9E0"/>
<dbReference type="InterPro" id="IPR018643">
    <property type="entry name" value="DUF2069_membrane"/>
</dbReference>
<accession>A0A972J9E0</accession>
<feature type="transmembrane region" description="Helical" evidence="1">
    <location>
        <begin position="12"/>
        <end position="29"/>
    </location>
</feature>
<evidence type="ECO:0000313" key="3">
    <source>
        <dbReference type="Proteomes" id="UP000599523"/>
    </source>
</evidence>
<protein>
    <submittedName>
        <fullName evidence="2">DUF2069 domain-containing protein</fullName>
    </submittedName>
</protein>
<name>A0A972J9E0_9RHOO</name>
<keyword evidence="1" id="KW-0812">Transmembrane</keyword>
<keyword evidence="1" id="KW-0472">Membrane</keyword>
<feature type="transmembrane region" description="Helical" evidence="1">
    <location>
        <begin position="35"/>
        <end position="53"/>
    </location>
</feature>
<dbReference type="RefSeq" id="WP_168987628.1">
    <property type="nucleotide sequence ID" value="NZ_CAWPHM010000259.1"/>
</dbReference>
<organism evidence="2 3">
    <name type="scientific">Azoarcus taiwanensis</name>
    <dbReference type="NCBI Taxonomy" id="666964"/>
    <lineage>
        <taxon>Bacteria</taxon>
        <taxon>Pseudomonadati</taxon>
        <taxon>Pseudomonadota</taxon>
        <taxon>Betaproteobacteria</taxon>
        <taxon>Rhodocyclales</taxon>
        <taxon>Zoogloeaceae</taxon>
        <taxon>Azoarcus</taxon>
    </lineage>
</organism>
<feature type="transmembrane region" description="Helical" evidence="1">
    <location>
        <begin position="85"/>
        <end position="106"/>
    </location>
</feature>
<sequence>MNTRFLANASSVLLIALIVLCVLWEGWLAPLRPEGSWMILKPVPLLFAVFGVLKGRRYTYQWLSMLVLLYFTEGVMRAFDPGLTGILAMIEAVLAAALFVFVLLYARATAPSRQKAAPES</sequence>
<evidence type="ECO:0000256" key="1">
    <source>
        <dbReference type="SAM" id="Phobius"/>
    </source>
</evidence>
<gene>
    <name evidence="2" type="ORF">GPA21_07730</name>
</gene>